<keyword evidence="1" id="KW-0812">Transmembrane</keyword>
<name>A0A099I0J5_CLOIN</name>
<feature type="transmembrane region" description="Helical" evidence="1">
    <location>
        <begin position="5"/>
        <end position="23"/>
    </location>
</feature>
<feature type="transmembrane region" description="Helical" evidence="1">
    <location>
        <begin position="77"/>
        <end position="95"/>
    </location>
</feature>
<reference evidence="4 5" key="1">
    <citation type="submission" date="2014-08" db="EMBL/GenBank/DDBJ databases">
        <title>Clostridium innocuum, an unnegligible vancomycin-resistant pathogen causing extra-intestinal infections.</title>
        <authorList>
            <person name="Feng Y."/>
            <person name="Chiu C.-H."/>
        </authorList>
    </citation>
    <scope>NUCLEOTIDE SEQUENCE [LARGE SCALE GENOMIC DNA]</scope>
    <source>
        <strain evidence="4 5">AN88</strain>
    </source>
</reference>
<gene>
    <name evidence="4" type="ORF">CIAN88_21500</name>
</gene>
<evidence type="ECO:0000313" key="5">
    <source>
        <dbReference type="Proteomes" id="UP000030008"/>
    </source>
</evidence>
<dbReference type="Gene3D" id="3.30.70.270">
    <property type="match status" value="1"/>
</dbReference>
<dbReference type="SUPFAM" id="SSF141868">
    <property type="entry name" value="EAL domain-like"/>
    <property type="match status" value="1"/>
</dbReference>
<evidence type="ECO:0000259" key="3">
    <source>
        <dbReference type="PROSITE" id="PS50887"/>
    </source>
</evidence>
<feature type="transmembrane region" description="Helical" evidence="1">
    <location>
        <begin position="107"/>
        <end position="130"/>
    </location>
</feature>
<dbReference type="PANTHER" id="PTHR33121">
    <property type="entry name" value="CYCLIC DI-GMP PHOSPHODIESTERASE PDEF"/>
    <property type="match status" value="1"/>
</dbReference>
<dbReference type="Pfam" id="PF00990">
    <property type="entry name" value="GGDEF"/>
    <property type="match status" value="1"/>
</dbReference>
<feature type="transmembrane region" description="Helical" evidence="1">
    <location>
        <begin position="173"/>
        <end position="191"/>
    </location>
</feature>
<dbReference type="SMART" id="SM00267">
    <property type="entry name" value="GGDEF"/>
    <property type="match status" value="1"/>
</dbReference>
<dbReference type="SMART" id="SM00052">
    <property type="entry name" value="EAL"/>
    <property type="match status" value="1"/>
</dbReference>
<keyword evidence="1" id="KW-0472">Membrane</keyword>
<feature type="domain" description="EAL" evidence="2">
    <location>
        <begin position="384"/>
        <end position="638"/>
    </location>
</feature>
<dbReference type="PROSITE" id="PS50883">
    <property type="entry name" value="EAL"/>
    <property type="match status" value="1"/>
</dbReference>
<evidence type="ECO:0000259" key="2">
    <source>
        <dbReference type="PROSITE" id="PS50883"/>
    </source>
</evidence>
<dbReference type="InterPro" id="IPR029787">
    <property type="entry name" value="Nucleotide_cyclase"/>
</dbReference>
<dbReference type="CDD" id="cd01949">
    <property type="entry name" value="GGDEF"/>
    <property type="match status" value="1"/>
</dbReference>
<dbReference type="InterPro" id="IPR035919">
    <property type="entry name" value="EAL_sf"/>
</dbReference>
<dbReference type="Gene3D" id="3.20.20.450">
    <property type="entry name" value="EAL domain"/>
    <property type="match status" value="1"/>
</dbReference>
<feature type="transmembrane region" description="Helical" evidence="1">
    <location>
        <begin position="142"/>
        <end position="161"/>
    </location>
</feature>
<dbReference type="EMBL" id="JQIF01000131">
    <property type="protein sequence ID" value="KGJ51250.1"/>
    <property type="molecule type" value="Genomic_DNA"/>
</dbReference>
<dbReference type="PROSITE" id="PS50887">
    <property type="entry name" value="GGDEF"/>
    <property type="match status" value="1"/>
</dbReference>
<feature type="transmembrane region" description="Helical" evidence="1">
    <location>
        <begin position="35"/>
        <end position="57"/>
    </location>
</feature>
<keyword evidence="1" id="KW-1133">Transmembrane helix</keyword>
<dbReference type="SUPFAM" id="SSF55073">
    <property type="entry name" value="Nucleotide cyclase"/>
    <property type="match status" value="1"/>
</dbReference>
<evidence type="ECO:0000313" key="4">
    <source>
        <dbReference type="EMBL" id="KGJ51250.1"/>
    </source>
</evidence>
<dbReference type="InterPro" id="IPR043128">
    <property type="entry name" value="Rev_trsase/Diguanyl_cyclase"/>
</dbReference>
<dbReference type="GO" id="GO:0071111">
    <property type="term" value="F:cyclic-guanylate-specific phosphodiesterase activity"/>
    <property type="evidence" value="ECO:0007669"/>
    <property type="project" value="InterPro"/>
</dbReference>
<dbReference type="InterPro" id="IPR050706">
    <property type="entry name" value="Cyclic-di-GMP_PDE-like"/>
</dbReference>
<protein>
    <submittedName>
        <fullName evidence="4">Diguanylate cyclase</fullName>
    </submittedName>
</protein>
<dbReference type="AlphaFoldDB" id="A0A099I0J5"/>
<feature type="transmembrane region" description="Helical" evidence="1">
    <location>
        <begin position="197"/>
        <end position="215"/>
    </location>
</feature>
<dbReference type="NCBIfam" id="TIGR00254">
    <property type="entry name" value="GGDEF"/>
    <property type="match status" value="1"/>
</dbReference>
<dbReference type="InterPro" id="IPR001633">
    <property type="entry name" value="EAL_dom"/>
</dbReference>
<accession>A0A099I0J5</accession>
<dbReference type="PANTHER" id="PTHR33121:SF70">
    <property type="entry name" value="SIGNALING PROTEIN YKOW"/>
    <property type="match status" value="1"/>
</dbReference>
<dbReference type="InterPro" id="IPR000160">
    <property type="entry name" value="GGDEF_dom"/>
</dbReference>
<evidence type="ECO:0000256" key="1">
    <source>
        <dbReference type="SAM" id="Phobius"/>
    </source>
</evidence>
<feature type="domain" description="GGDEF" evidence="3">
    <location>
        <begin position="246"/>
        <end position="375"/>
    </location>
</feature>
<dbReference type="Pfam" id="PF00563">
    <property type="entry name" value="EAL"/>
    <property type="match status" value="1"/>
</dbReference>
<sequence>MEWDISAECVSVIMLNIIMVYSWKGNLLPSRKNQAFRACLLITYLSILTNILSTLLLTQLSASTYLINQVLLHLNYMSTPLMGVVYFIYTLTTVFEQDADKLKKHILFAGIPALFYLLCLLSNPLTHLLFTLDPIAGYVRGSWVSLTYIVFYIYVLFSVFFTISKRRNLDTAVFIILNFFPVLSAAVILFQLLYPNYILTGTAATSALLIIYLYLQNKQLFTDPLTGILNRQEFNRLLEIRMKDTDPYSMMVLSLKGFRFINDHFSQKAGDVLLTRICAFLEKELPAVRVFRFSGDEFAIVCKDAETCRQCHTQLIARMQQSWSVENFDFRIQYGIGILHVEAHNRDKDEIIKGLEYAVMLAKRSEENRTCVCTADMIERLHRNERVLELLRQCIREDSFIVVYQPIYDVKEQAYTKAEALLRLPPHDLGQLGPDEFIPLAEENGLITEITYQVLRKTCLFLQQLQHTATTLKSISVNFSAVMFLQQDLGNNILKIIEEYKIPAHMLQIEITESMLSRDYHMIIAFIQRMRKQGIEFLLDDFGTGYSNISNVLSLPIQTIKIDKSLLWKAMVSTEGAVVLRKMCEAFHEVHQLLLVEGVENEEQAAFVRDCACRYIQGYYYAAPLPQEQVYKLLIQKQKEMSG</sequence>
<proteinExistence type="predicted"/>
<dbReference type="Proteomes" id="UP000030008">
    <property type="component" value="Unassembled WGS sequence"/>
</dbReference>
<organism evidence="4 5">
    <name type="scientific">Clostridium innocuum</name>
    <dbReference type="NCBI Taxonomy" id="1522"/>
    <lineage>
        <taxon>Bacteria</taxon>
        <taxon>Bacillati</taxon>
        <taxon>Bacillota</taxon>
        <taxon>Clostridia</taxon>
        <taxon>Eubacteriales</taxon>
        <taxon>Clostridiaceae</taxon>
        <taxon>Clostridium</taxon>
    </lineage>
</organism>
<dbReference type="RefSeq" id="WP_044908156.1">
    <property type="nucleotide sequence ID" value="NZ_JQIF01000131.1"/>
</dbReference>
<dbReference type="CDD" id="cd01948">
    <property type="entry name" value="EAL"/>
    <property type="match status" value="1"/>
</dbReference>
<comment type="caution">
    <text evidence="4">The sequence shown here is derived from an EMBL/GenBank/DDBJ whole genome shotgun (WGS) entry which is preliminary data.</text>
</comment>